<dbReference type="InterPro" id="IPR011006">
    <property type="entry name" value="CheY-like_superfamily"/>
</dbReference>
<dbReference type="PANTHER" id="PTHR44591">
    <property type="entry name" value="STRESS RESPONSE REGULATOR PROTEIN 1"/>
    <property type="match status" value="1"/>
</dbReference>
<dbReference type="Proteomes" id="UP000318380">
    <property type="component" value="Unassembled WGS sequence"/>
</dbReference>
<feature type="domain" description="Response regulatory" evidence="3">
    <location>
        <begin position="4"/>
        <end position="121"/>
    </location>
</feature>
<accession>A0A561C0P6</accession>
<keyword evidence="1 2" id="KW-0597">Phosphoprotein</keyword>
<dbReference type="RefSeq" id="WP_145812345.1">
    <property type="nucleotide sequence ID" value="NZ_VIVK01000001.1"/>
</dbReference>
<dbReference type="SUPFAM" id="SSF52172">
    <property type="entry name" value="CheY-like"/>
    <property type="match status" value="1"/>
</dbReference>
<dbReference type="InterPro" id="IPR050595">
    <property type="entry name" value="Bact_response_regulator"/>
</dbReference>
<sequence>MALRCFIVDDSPRFLSAARSLLERDGFTVVGVASTADEAVRGVDQERPEVVLVDVELGRDSGFDLVRRIARETDLDPGRVILISTYAEDDLRDLVADAPVAAFLSKSRLSGPAIRDILEDGARRP</sequence>
<evidence type="ECO:0000313" key="5">
    <source>
        <dbReference type="Proteomes" id="UP000318380"/>
    </source>
</evidence>
<dbReference type="CDD" id="cd17535">
    <property type="entry name" value="REC_NarL-like"/>
    <property type="match status" value="1"/>
</dbReference>
<comment type="caution">
    <text evidence="4">The sequence shown here is derived from an EMBL/GenBank/DDBJ whole genome shotgun (WGS) entry which is preliminary data.</text>
</comment>
<gene>
    <name evidence="4" type="ORF">FB561_5930</name>
</gene>
<name>A0A561C0P6_9ACTN</name>
<dbReference type="Pfam" id="PF00072">
    <property type="entry name" value="Response_reg"/>
    <property type="match status" value="1"/>
</dbReference>
<protein>
    <submittedName>
        <fullName evidence="4">Response regulator receiver domain-containing protein</fullName>
    </submittedName>
</protein>
<dbReference type="OrthoDB" id="7352332at2"/>
<dbReference type="PANTHER" id="PTHR44591:SF3">
    <property type="entry name" value="RESPONSE REGULATORY DOMAIN-CONTAINING PROTEIN"/>
    <property type="match status" value="1"/>
</dbReference>
<dbReference type="InterPro" id="IPR001789">
    <property type="entry name" value="Sig_transdc_resp-reg_receiver"/>
</dbReference>
<evidence type="ECO:0000256" key="1">
    <source>
        <dbReference type="ARBA" id="ARBA00022553"/>
    </source>
</evidence>
<dbReference type="EMBL" id="VIVK01000001">
    <property type="protein sequence ID" value="TWD84736.1"/>
    <property type="molecule type" value="Genomic_DNA"/>
</dbReference>
<organism evidence="4 5">
    <name type="scientific">Kribbella amoyensis</name>
    <dbReference type="NCBI Taxonomy" id="996641"/>
    <lineage>
        <taxon>Bacteria</taxon>
        <taxon>Bacillati</taxon>
        <taxon>Actinomycetota</taxon>
        <taxon>Actinomycetes</taxon>
        <taxon>Propionibacteriales</taxon>
        <taxon>Kribbellaceae</taxon>
        <taxon>Kribbella</taxon>
    </lineage>
</organism>
<evidence type="ECO:0000256" key="2">
    <source>
        <dbReference type="PROSITE-ProRule" id="PRU00169"/>
    </source>
</evidence>
<reference evidence="4 5" key="1">
    <citation type="submission" date="2019-06" db="EMBL/GenBank/DDBJ databases">
        <title>Sequencing the genomes of 1000 actinobacteria strains.</title>
        <authorList>
            <person name="Klenk H.-P."/>
        </authorList>
    </citation>
    <scope>NUCLEOTIDE SEQUENCE [LARGE SCALE GENOMIC DNA]</scope>
    <source>
        <strain evidence="4 5">DSM 24683</strain>
    </source>
</reference>
<dbReference type="AlphaFoldDB" id="A0A561C0P6"/>
<keyword evidence="5" id="KW-1185">Reference proteome</keyword>
<dbReference type="GO" id="GO:0000160">
    <property type="term" value="P:phosphorelay signal transduction system"/>
    <property type="evidence" value="ECO:0007669"/>
    <property type="project" value="InterPro"/>
</dbReference>
<proteinExistence type="predicted"/>
<feature type="modified residue" description="4-aspartylphosphate" evidence="2">
    <location>
        <position position="54"/>
    </location>
</feature>
<dbReference type="Gene3D" id="3.40.50.2300">
    <property type="match status" value="1"/>
</dbReference>
<evidence type="ECO:0000259" key="3">
    <source>
        <dbReference type="PROSITE" id="PS50110"/>
    </source>
</evidence>
<dbReference type="SMART" id="SM00448">
    <property type="entry name" value="REC"/>
    <property type="match status" value="1"/>
</dbReference>
<dbReference type="PROSITE" id="PS50110">
    <property type="entry name" value="RESPONSE_REGULATORY"/>
    <property type="match status" value="1"/>
</dbReference>
<dbReference type="InterPro" id="IPR058245">
    <property type="entry name" value="NreC/VraR/RcsB-like_REC"/>
</dbReference>
<evidence type="ECO:0000313" key="4">
    <source>
        <dbReference type="EMBL" id="TWD84736.1"/>
    </source>
</evidence>